<dbReference type="InterPro" id="IPR020536">
    <property type="entry name" value="ThiI_AANH"/>
</dbReference>
<dbReference type="Pfam" id="PF18297">
    <property type="entry name" value="NFACT-R_2"/>
    <property type="match status" value="1"/>
</dbReference>
<gene>
    <name evidence="6" type="ORF">E6K73_00950</name>
</gene>
<sequence>MEESVSLVQSVKNVRAVGLLSGGLDSALAARLLIEQGIEVIGVHLESPTACRTEVREVARELGIRLEVRPKGEEYLRLLRHPRFGYGRNMNPCIDCRVFMFHLGRPYLEEYDARFLFTGEVLGQRPMSQTRPSMATIDRESGLEGWILRPLSAQVLPETEPERLGWVDRTRLLGIFGRSRREQLALAERYGLRSYQSPGGGCLLTDPAFAGRLRDLFDHTEEHETSLEDVELLRLGRHLRISPALKIVLGRNADENRRLPRFESRGRWLVEPVDFSGPSALVCGAAGEETLRQAIDLIVRYARKTTPEGRVRWRSGDGFRYRTLGEPAGARPLAPGPADGALPIISRNAP</sequence>
<name>A0A538SQK6_UNCEI</name>
<dbReference type="EMBL" id="VBOT01000012">
    <property type="protein sequence ID" value="TMQ53664.1"/>
    <property type="molecule type" value="Genomic_DNA"/>
</dbReference>
<dbReference type="InterPro" id="IPR014729">
    <property type="entry name" value="Rossmann-like_a/b/a_fold"/>
</dbReference>
<feature type="compositionally biased region" description="Low complexity" evidence="3">
    <location>
        <begin position="326"/>
        <end position="343"/>
    </location>
</feature>
<evidence type="ECO:0000259" key="5">
    <source>
        <dbReference type="Pfam" id="PF18297"/>
    </source>
</evidence>
<feature type="region of interest" description="Disordered" evidence="3">
    <location>
        <begin position="326"/>
        <end position="350"/>
    </location>
</feature>
<evidence type="ECO:0000313" key="7">
    <source>
        <dbReference type="Proteomes" id="UP000320184"/>
    </source>
</evidence>
<feature type="domain" description="NFACT protein RNA binding" evidence="5">
    <location>
        <begin position="236"/>
        <end position="306"/>
    </location>
</feature>
<dbReference type="GO" id="GO:0005524">
    <property type="term" value="F:ATP binding"/>
    <property type="evidence" value="ECO:0007669"/>
    <property type="project" value="UniProtKB-KW"/>
</dbReference>
<evidence type="ECO:0000256" key="3">
    <source>
        <dbReference type="SAM" id="MobiDB-lite"/>
    </source>
</evidence>
<dbReference type="PANTHER" id="PTHR11933:SF6">
    <property type="entry name" value="THIL AANH DOMAIN-CONTAINING PROTEIN"/>
    <property type="match status" value="1"/>
</dbReference>
<accession>A0A538SQK6</accession>
<organism evidence="6 7">
    <name type="scientific">Eiseniibacteriota bacterium</name>
    <dbReference type="NCBI Taxonomy" id="2212470"/>
    <lineage>
        <taxon>Bacteria</taxon>
        <taxon>Candidatus Eiseniibacteriota</taxon>
    </lineage>
</organism>
<keyword evidence="2" id="KW-0067">ATP-binding</keyword>
<dbReference type="GO" id="GO:0004810">
    <property type="term" value="F:CCA tRNA nucleotidyltransferase activity"/>
    <property type="evidence" value="ECO:0007669"/>
    <property type="project" value="InterPro"/>
</dbReference>
<protein>
    <submittedName>
        <fullName evidence="6">Uncharacterized protein</fullName>
    </submittedName>
</protein>
<comment type="caution">
    <text evidence="6">The sequence shown here is derived from an EMBL/GenBank/DDBJ whole genome shotgun (WGS) entry which is preliminary data.</text>
</comment>
<dbReference type="InterPro" id="IPR059101">
    <property type="entry name" value="NFACT-R_2"/>
</dbReference>
<dbReference type="PANTHER" id="PTHR11933">
    <property type="entry name" value="TRNA 5-METHYLAMINOMETHYL-2-THIOURIDYLATE -METHYLTRANSFERASE"/>
    <property type="match status" value="1"/>
</dbReference>
<evidence type="ECO:0000259" key="4">
    <source>
        <dbReference type="Pfam" id="PF02568"/>
    </source>
</evidence>
<dbReference type="Proteomes" id="UP000320184">
    <property type="component" value="Unassembled WGS sequence"/>
</dbReference>
<dbReference type="Gene3D" id="3.40.50.620">
    <property type="entry name" value="HUPs"/>
    <property type="match status" value="1"/>
</dbReference>
<evidence type="ECO:0000256" key="2">
    <source>
        <dbReference type="ARBA" id="ARBA00022840"/>
    </source>
</evidence>
<dbReference type="AlphaFoldDB" id="A0A538SQK6"/>
<proteinExistence type="predicted"/>
<feature type="domain" description="Thil AANH" evidence="4">
    <location>
        <begin position="15"/>
        <end position="151"/>
    </location>
</feature>
<evidence type="ECO:0000256" key="1">
    <source>
        <dbReference type="ARBA" id="ARBA00022741"/>
    </source>
</evidence>
<keyword evidence="1" id="KW-0547">Nucleotide-binding</keyword>
<evidence type="ECO:0000313" key="6">
    <source>
        <dbReference type="EMBL" id="TMQ53664.1"/>
    </source>
</evidence>
<reference evidence="6 7" key="1">
    <citation type="journal article" date="2019" name="Nat. Microbiol.">
        <title>Mediterranean grassland soil C-N compound turnover is dependent on rainfall and depth, and is mediated by genomically divergent microorganisms.</title>
        <authorList>
            <person name="Diamond S."/>
            <person name="Andeer P.F."/>
            <person name="Li Z."/>
            <person name="Crits-Christoph A."/>
            <person name="Burstein D."/>
            <person name="Anantharaman K."/>
            <person name="Lane K.R."/>
            <person name="Thomas B.C."/>
            <person name="Pan C."/>
            <person name="Northen T.R."/>
            <person name="Banfield J.F."/>
        </authorList>
    </citation>
    <scope>NUCLEOTIDE SEQUENCE [LARGE SCALE GENOMIC DNA]</scope>
    <source>
        <strain evidence="6">WS_3</strain>
    </source>
</reference>
<dbReference type="SUPFAM" id="SSF52402">
    <property type="entry name" value="Adenine nucleotide alpha hydrolases-like"/>
    <property type="match status" value="1"/>
</dbReference>
<dbReference type="Pfam" id="PF02568">
    <property type="entry name" value="ThiI"/>
    <property type="match status" value="1"/>
</dbReference>